<dbReference type="AlphaFoldDB" id="A0A9P1FLL5"/>
<name>A0A9P1FLL5_9DINO</name>
<keyword evidence="1" id="KW-1133">Transmembrane helix</keyword>
<keyword evidence="4" id="KW-1185">Reference proteome</keyword>
<evidence type="ECO:0000313" key="3">
    <source>
        <dbReference type="EMBL" id="CAL4767703.1"/>
    </source>
</evidence>
<evidence type="ECO:0000256" key="1">
    <source>
        <dbReference type="SAM" id="Phobius"/>
    </source>
</evidence>
<reference evidence="2" key="1">
    <citation type="submission" date="2022-10" db="EMBL/GenBank/DDBJ databases">
        <authorList>
            <person name="Chen Y."/>
            <person name="Dougan E. K."/>
            <person name="Chan C."/>
            <person name="Rhodes N."/>
            <person name="Thang M."/>
        </authorList>
    </citation>
    <scope>NUCLEOTIDE SEQUENCE</scope>
</reference>
<accession>A0A9P1FLL5</accession>
<organism evidence="2">
    <name type="scientific">Cladocopium goreaui</name>
    <dbReference type="NCBI Taxonomy" id="2562237"/>
    <lineage>
        <taxon>Eukaryota</taxon>
        <taxon>Sar</taxon>
        <taxon>Alveolata</taxon>
        <taxon>Dinophyceae</taxon>
        <taxon>Suessiales</taxon>
        <taxon>Symbiodiniaceae</taxon>
        <taxon>Cladocopium</taxon>
    </lineage>
</organism>
<keyword evidence="1" id="KW-0812">Transmembrane</keyword>
<dbReference type="EMBL" id="CAMXCT010000557">
    <property type="protein sequence ID" value="CAI3980391.1"/>
    <property type="molecule type" value="Genomic_DNA"/>
</dbReference>
<dbReference type="EMBL" id="CAMXCT020000557">
    <property type="protein sequence ID" value="CAL1133766.1"/>
    <property type="molecule type" value="Genomic_DNA"/>
</dbReference>
<dbReference type="EMBL" id="CAMXCT030000557">
    <property type="protein sequence ID" value="CAL4767703.1"/>
    <property type="molecule type" value="Genomic_DNA"/>
</dbReference>
<gene>
    <name evidence="2" type="ORF">C1SCF055_LOCUS8265</name>
</gene>
<evidence type="ECO:0000313" key="4">
    <source>
        <dbReference type="Proteomes" id="UP001152797"/>
    </source>
</evidence>
<protein>
    <submittedName>
        <fullName evidence="2">Uncharacterized protein</fullName>
    </submittedName>
</protein>
<reference evidence="3 4" key="2">
    <citation type="submission" date="2024-05" db="EMBL/GenBank/DDBJ databases">
        <authorList>
            <person name="Chen Y."/>
            <person name="Shah S."/>
            <person name="Dougan E. K."/>
            <person name="Thang M."/>
            <person name="Chan C."/>
        </authorList>
    </citation>
    <scope>NUCLEOTIDE SEQUENCE [LARGE SCALE GENOMIC DNA]</scope>
</reference>
<keyword evidence="1" id="KW-0472">Membrane</keyword>
<feature type="transmembrane region" description="Helical" evidence="1">
    <location>
        <begin position="61"/>
        <end position="79"/>
    </location>
</feature>
<dbReference type="Proteomes" id="UP001152797">
    <property type="component" value="Unassembled WGS sequence"/>
</dbReference>
<comment type="caution">
    <text evidence="2">The sequence shown here is derived from an EMBL/GenBank/DDBJ whole genome shotgun (WGS) entry which is preliminary data.</text>
</comment>
<evidence type="ECO:0000313" key="2">
    <source>
        <dbReference type="EMBL" id="CAI3980391.1"/>
    </source>
</evidence>
<sequence>MSDSDPGPAPPCEKCGADSGMHFWDPKLQLWRSRCAGVSIHPLKQTERKSPHESFTPGAPVPWFSLAVISAVAARAAWVKSLQSRRDNMKKEANKEGTVEGRAWSWKWGLNSRCLKFRRPGDSAPSSAPKSRGLNLVSMCL</sequence>
<proteinExistence type="predicted"/>